<keyword evidence="5" id="KW-0812">Transmembrane</keyword>
<proteinExistence type="predicted"/>
<keyword evidence="8" id="KW-1185">Reference proteome</keyword>
<evidence type="ECO:0000256" key="1">
    <source>
        <dbReference type="ARBA" id="ARBA00022603"/>
    </source>
</evidence>
<accession>A0ABM8VW52</accession>
<keyword evidence="4" id="KW-0233">DNA recombination</keyword>
<evidence type="ECO:0000313" key="7">
    <source>
        <dbReference type="EMBL" id="CAG8461244.1"/>
    </source>
</evidence>
<dbReference type="InterPro" id="IPR013762">
    <property type="entry name" value="Integrase-like_cat_sf"/>
</dbReference>
<dbReference type="PANTHER" id="PTHR30349:SF41">
    <property type="entry name" value="INTEGRASE_RECOMBINASE PROTEIN MJ0367-RELATED"/>
    <property type="match status" value="1"/>
</dbReference>
<dbReference type="EMBL" id="CAJVQB010000047">
    <property type="protein sequence ID" value="CAG8461244.1"/>
    <property type="molecule type" value="Genomic_DNA"/>
</dbReference>
<dbReference type="SUPFAM" id="SSF53335">
    <property type="entry name" value="S-adenosyl-L-methionine-dependent methyltransferases"/>
    <property type="match status" value="1"/>
</dbReference>
<keyword evidence="5" id="KW-1133">Transmembrane helix</keyword>
<dbReference type="InterPro" id="IPR002941">
    <property type="entry name" value="DNA_methylase_N4/N6"/>
</dbReference>
<sequence>FQTSFLSICQNDMKETNKLKVINKAPTQPKKVELITLQGITTSQINQALKATNPYPARVFLKVDNQDQDIPGYFSTLTNSPRKSFTAYSYSLLNQELEAKEDKEREKVYTGRYAGTYFYRLNVIIENKEVKVIFAFKDKIETETTNNIKETNLSLQLEGKTCPQCQQKFTEKDLERGNYEEGINKRTMEKTSIVFLTILIMENLLLAVGLAIYLYRTCQKCQKVKEIDRQQGEALELLTTITDKSVSLIFLDPQYEKVGDVSRNPTNSRKFTNRSFPNIWQEGSVSDKQRKHPHQKPFFLLRSLIEATTQEGDLIVDPCAGSFIVLKACQETNRNFLGAEFVVIVNKKSKKKESQKISQSKNNMNTNLNTVNIYTQALQQFFQVNPTINTETIRSFLKRYLTKYQPNTLKIFRQALKRINGIIPKMGRKFFNILNPQELAQLKQARAERNQKTYRRNNLIFDFLFYGGLRVSELVNIRHIKYFNPNSNDYLFTNQKKQPLSPLVIRQIIQQRLKKAGIDKPITPHSFRRSFATHLHNLKAQLTTIQMLLGHESITTTEKYIHNDFDYIYADYKKRNIKQLLVQYKTYALRTGKRLGGHIYLLLKELPPNGLLFNKIKQKIGEIQSQGKYVIGLGSIHQAGIRYN</sequence>
<evidence type="ECO:0000256" key="3">
    <source>
        <dbReference type="ARBA" id="ARBA00023125"/>
    </source>
</evidence>
<organism evidence="7 8">
    <name type="scientific">Gigaspora margarita</name>
    <dbReference type="NCBI Taxonomy" id="4874"/>
    <lineage>
        <taxon>Eukaryota</taxon>
        <taxon>Fungi</taxon>
        <taxon>Fungi incertae sedis</taxon>
        <taxon>Mucoromycota</taxon>
        <taxon>Glomeromycotina</taxon>
        <taxon>Glomeromycetes</taxon>
        <taxon>Diversisporales</taxon>
        <taxon>Gigasporaceae</taxon>
        <taxon>Gigaspora</taxon>
    </lineage>
</organism>
<evidence type="ECO:0000256" key="2">
    <source>
        <dbReference type="ARBA" id="ARBA00022679"/>
    </source>
</evidence>
<dbReference type="InterPro" id="IPR050090">
    <property type="entry name" value="Tyrosine_recombinase_XerCD"/>
</dbReference>
<reference evidence="7 8" key="1">
    <citation type="submission" date="2021-06" db="EMBL/GenBank/DDBJ databases">
        <authorList>
            <person name="Kallberg Y."/>
            <person name="Tangrot J."/>
            <person name="Rosling A."/>
        </authorList>
    </citation>
    <scope>NUCLEOTIDE SEQUENCE [LARGE SCALE GENOMIC DNA]</scope>
    <source>
        <strain evidence="7 8">120-4 pot B 10/14</strain>
    </source>
</reference>
<keyword evidence="1" id="KW-0489">Methyltransferase</keyword>
<dbReference type="InterPro" id="IPR011010">
    <property type="entry name" value="DNA_brk_join_enz"/>
</dbReference>
<comment type="caution">
    <text evidence="7">The sequence shown here is derived from an EMBL/GenBank/DDBJ whole genome shotgun (WGS) entry which is preliminary data.</text>
</comment>
<protein>
    <submittedName>
        <fullName evidence="7">16972_t:CDS:1</fullName>
    </submittedName>
</protein>
<evidence type="ECO:0000313" key="8">
    <source>
        <dbReference type="Proteomes" id="UP000789901"/>
    </source>
</evidence>
<evidence type="ECO:0000259" key="6">
    <source>
        <dbReference type="PROSITE" id="PS51898"/>
    </source>
</evidence>
<feature type="domain" description="Tyr recombinase" evidence="6">
    <location>
        <begin position="429"/>
        <end position="573"/>
    </location>
</feature>
<evidence type="ECO:0000256" key="5">
    <source>
        <dbReference type="SAM" id="Phobius"/>
    </source>
</evidence>
<dbReference type="PROSITE" id="PS51898">
    <property type="entry name" value="TYR_RECOMBINASE"/>
    <property type="match status" value="1"/>
</dbReference>
<dbReference type="SUPFAM" id="SSF56349">
    <property type="entry name" value="DNA breaking-rejoining enzymes"/>
    <property type="match status" value="1"/>
</dbReference>
<keyword evidence="3" id="KW-0238">DNA-binding</keyword>
<name>A0ABM8VW52_GIGMA</name>
<dbReference type="InterPro" id="IPR029063">
    <property type="entry name" value="SAM-dependent_MTases_sf"/>
</dbReference>
<dbReference type="InterPro" id="IPR002104">
    <property type="entry name" value="Integrase_catalytic"/>
</dbReference>
<feature type="transmembrane region" description="Helical" evidence="5">
    <location>
        <begin position="193"/>
        <end position="215"/>
    </location>
</feature>
<gene>
    <name evidence="7" type="ORF">GMARGA_LOCUS318</name>
</gene>
<dbReference type="Gene3D" id="3.40.50.150">
    <property type="entry name" value="Vaccinia Virus protein VP39"/>
    <property type="match status" value="1"/>
</dbReference>
<feature type="non-terminal residue" evidence="7">
    <location>
        <position position="1"/>
    </location>
</feature>
<keyword evidence="5" id="KW-0472">Membrane</keyword>
<evidence type="ECO:0000256" key="4">
    <source>
        <dbReference type="ARBA" id="ARBA00023172"/>
    </source>
</evidence>
<keyword evidence="2" id="KW-0808">Transferase</keyword>
<dbReference type="PANTHER" id="PTHR30349">
    <property type="entry name" value="PHAGE INTEGRASE-RELATED"/>
    <property type="match status" value="1"/>
</dbReference>
<dbReference type="Pfam" id="PF01555">
    <property type="entry name" value="N6_N4_Mtase"/>
    <property type="match status" value="1"/>
</dbReference>
<dbReference type="Proteomes" id="UP000789901">
    <property type="component" value="Unassembled WGS sequence"/>
</dbReference>
<dbReference type="Pfam" id="PF00589">
    <property type="entry name" value="Phage_integrase"/>
    <property type="match status" value="1"/>
</dbReference>
<dbReference type="Gene3D" id="1.10.443.10">
    <property type="entry name" value="Intergrase catalytic core"/>
    <property type="match status" value="1"/>
</dbReference>